<proteinExistence type="predicted"/>
<feature type="compositionally biased region" description="Polar residues" evidence="2">
    <location>
        <begin position="604"/>
        <end position="613"/>
    </location>
</feature>
<evidence type="ECO:0008006" key="7">
    <source>
        <dbReference type="Google" id="ProtNLM"/>
    </source>
</evidence>
<feature type="domain" description="MapZ extracellular C-terminal" evidence="4">
    <location>
        <begin position="605"/>
        <end position="698"/>
    </location>
</feature>
<dbReference type="RefSeq" id="WP_010751292.1">
    <property type="nucleotide sequence ID" value="NZ_BJWF01000036.1"/>
</dbReference>
<dbReference type="Pfam" id="PF18041">
    <property type="entry name" value="MapZ_EC1"/>
    <property type="match status" value="1"/>
</dbReference>
<comment type="caution">
    <text evidence="5">The sequence shown here is derived from an EMBL/GenBank/DDBJ whole genome shotgun (WGS) entry which is preliminary data.</text>
</comment>
<keyword evidence="1" id="KW-0175">Coiled coil</keyword>
<feature type="domain" description="MapZ extracellular" evidence="3">
    <location>
        <begin position="385"/>
        <end position="506"/>
    </location>
</feature>
<protein>
    <recommendedName>
        <fullName evidence="7">TFIIB-type zinc ribbon-containing protein</fullName>
    </recommendedName>
</protein>
<feature type="region of interest" description="Disordered" evidence="2">
    <location>
        <begin position="578"/>
        <end position="613"/>
    </location>
</feature>
<dbReference type="AlphaFoldDB" id="A0A511J4C2"/>
<sequence>MIKKCPKCGSKKISGEQVCSDYGYQIEETDQHTNEEKKNDIQSSMDSSEDFFPETELNDPIEWSELTDLPLESVMELFKEDTIPEENNLLQTVDNVSNKKGNSINLDEDKLEPSVNEEEPENEIKIEQQKRVAELKEFVDHEKENSILSAYIKAHREDTTEEHAEELMRMIKEELATKNKENSSEQLQKKAEEQSNLVQEDTSISKVLDDALKPIENVSAEKNEEEKNSDKKIAEENEKNKNAETQKQSQELANEKKENINRKETLPLETITKETATFSKTDNQQTSSKKSNAEKTFIEEDNEERLKNTDSTNKNSAKEEVAKDELATSIANKAENPSLTEPTESMKESEPSQKKKKKGPYLALVALLLLGVGGWTYYDHQQNVQAQIAAQEEEQKQKISNLQQTLAEFYTDSSRQFIRTSMINQDLTKLKISLNEVKEEKEYNQLEKTYEDIQSKIKAIKHVNELFTSSVIEDDHLVNDPKLKEDKKVQLLTTDNTAFGQLVQQAQEKAEEQYKQLQTAKEKVKVIYNNDKVIENATRNQYKEAKAAVDQVKNEELIVSLKDQLQKVDEILTAKEKKAAQASQQEATTTTTTITSTTTNSANQPIMSTRQSDVSDTTNAAWNWASGVQESVIATCIQRGYIVEGGYRLEKARIENGEGYYNLYATSTKSALMNGIGESALPFYIVTINCKTGWFGGNGSR</sequence>
<feature type="compositionally biased region" description="Basic and acidic residues" evidence="2">
    <location>
        <begin position="253"/>
        <end position="266"/>
    </location>
</feature>
<feature type="coiled-coil region" evidence="1">
    <location>
        <begin position="436"/>
        <end position="463"/>
    </location>
</feature>
<evidence type="ECO:0000256" key="2">
    <source>
        <dbReference type="SAM" id="MobiDB-lite"/>
    </source>
</evidence>
<evidence type="ECO:0000313" key="6">
    <source>
        <dbReference type="Proteomes" id="UP000321830"/>
    </source>
</evidence>
<feature type="compositionally biased region" description="Basic and acidic residues" evidence="2">
    <location>
        <begin position="291"/>
        <end position="308"/>
    </location>
</feature>
<dbReference type="EMBL" id="BJWF01000036">
    <property type="protein sequence ID" value="GEL92856.1"/>
    <property type="molecule type" value="Genomic_DNA"/>
</dbReference>
<gene>
    <name evidence="5" type="ORF">EVI01_21930</name>
</gene>
<feature type="compositionally biased region" description="Basic and acidic residues" evidence="2">
    <location>
        <begin position="207"/>
        <end position="244"/>
    </location>
</feature>
<evidence type="ECO:0000259" key="3">
    <source>
        <dbReference type="Pfam" id="PF18041"/>
    </source>
</evidence>
<evidence type="ECO:0000259" key="4">
    <source>
        <dbReference type="Pfam" id="PF18708"/>
    </source>
</evidence>
<feature type="compositionally biased region" description="Polar residues" evidence="2">
    <location>
        <begin position="329"/>
        <end position="343"/>
    </location>
</feature>
<dbReference type="InterPro" id="IPR041295">
    <property type="entry name" value="MapZ_EC1"/>
</dbReference>
<organism evidence="5 6">
    <name type="scientific">Enterococcus villorum</name>
    <dbReference type="NCBI Taxonomy" id="112904"/>
    <lineage>
        <taxon>Bacteria</taxon>
        <taxon>Bacillati</taxon>
        <taxon>Bacillota</taxon>
        <taxon>Bacilli</taxon>
        <taxon>Lactobacillales</taxon>
        <taxon>Enterococcaceae</taxon>
        <taxon>Enterococcus</taxon>
    </lineage>
</organism>
<feature type="compositionally biased region" description="Basic and acidic residues" evidence="2">
    <location>
        <begin position="177"/>
        <end position="193"/>
    </location>
</feature>
<feature type="compositionally biased region" description="Polar residues" evidence="2">
    <location>
        <begin position="194"/>
        <end position="205"/>
    </location>
</feature>
<feature type="compositionally biased region" description="Polar residues" evidence="2">
    <location>
        <begin position="273"/>
        <end position="290"/>
    </location>
</feature>
<dbReference type="InterPro" id="IPR040532">
    <property type="entry name" value="MapZ_C2"/>
</dbReference>
<feature type="region of interest" description="Disordered" evidence="2">
    <location>
        <begin position="177"/>
        <end position="356"/>
    </location>
</feature>
<feature type="region of interest" description="Disordered" evidence="2">
    <location>
        <begin position="97"/>
        <end position="124"/>
    </location>
</feature>
<feature type="compositionally biased region" description="Basic and acidic residues" evidence="2">
    <location>
        <begin position="344"/>
        <end position="353"/>
    </location>
</feature>
<accession>A0A511J4C2</accession>
<feature type="compositionally biased region" description="Basic and acidic residues" evidence="2">
    <location>
        <begin position="316"/>
        <end position="326"/>
    </location>
</feature>
<feature type="region of interest" description="Disordered" evidence="2">
    <location>
        <begin position="29"/>
        <end position="54"/>
    </location>
</feature>
<dbReference type="Pfam" id="PF18708">
    <property type="entry name" value="MapZ_C2"/>
    <property type="match status" value="1"/>
</dbReference>
<feature type="compositionally biased region" description="Low complexity" evidence="2">
    <location>
        <begin position="580"/>
        <end position="603"/>
    </location>
</feature>
<feature type="compositionally biased region" description="Basic and acidic residues" evidence="2">
    <location>
        <begin position="29"/>
        <end position="40"/>
    </location>
</feature>
<evidence type="ECO:0000256" key="1">
    <source>
        <dbReference type="SAM" id="Coils"/>
    </source>
</evidence>
<dbReference type="Proteomes" id="UP000321830">
    <property type="component" value="Unassembled WGS sequence"/>
</dbReference>
<reference evidence="5 6" key="1">
    <citation type="submission" date="2019-07" db="EMBL/GenBank/DDBJ databases">
        <title>Whole genome shotgun sequence of Enterococcus villorum NBRC 100699.</title>
        <authorList>
            <person name="Hosoyama A."/>
            <person name="Uohara A."/>
            <person name="Ohji S."/>
            <person name="Ichikawa N."/>
        </authorList>
    </citation>
    <scope>NUCLEOTIDE SEQUENCE [LARGE SCALE GENOMIC DNA]</scope>
    <source>
        <strain evidence="5 6">NBRC 100699</strain>
    </source>
</reference>
<name>A0A511J4C2_9ENTE</name>
<evidence type="ECO:0000313" key="5">
    <source>
        <dbReference type="EMBL" id="GEL92856.1"/>
    </source>
</evidence>